<dbReference type="InterPro" id="IPR036047">
    <property type="entry name" value="F-box-like_dom_sf"/>
</dbReference>
<sequence>MRWKEKHTLTNLPVDVFELILKRLPLRDCLGLRAICRSCRKTVSNVIENKHYCHLPELPLVFLRSKNSRFYYNLSTESVHHRNTLLWQSTHECLGSIEGWLIVGDFSQEGFAKNFFLNFMKYLPYYDRGYQRLYFLIL</sequence>
<dbReference type="Gramene" id="rna43127">
    <property type="protein sequence ID" value="RHN48413.1"/>
    <property type="gene ID" value="gene43127"/>
</dbReference>
<evidence type="ECO:0000313" key="3">
    <source>
        <dbReference type="EMBL" id="RHN48413.1"/>
    </source>
</evidence>
<evidence type="ECO:0000259" key="1">
    <source>
        <dbReference type="PROSITE" id="PS50181"/>
    </source>
</evidence>
<reference evidence="2 5" key="2">
    <citation type="journal article" date="2014" name="BMC Genomics">
        <title>An improved genome release (version Mt4.0) for the model legume Medicago truncatula.</title>
        <authorList>
            <person name="Tang H."/>
            <person name="Krishnakumar V."/>
            <person name="Bidwell S."/>
            <person name="Rosen B."/>
            <person name="Chan A."/>
            <person name="Zhou S."/>
            <person name="Gentzbittel L."/>
            <person name="Childs K.L."/>
            <person name="Yandell M."/>
            <person name="Gundlach H."/>
            <person name="Mayer K.F."/>
            <person name="Schwartz D.C."/>
            <person name="Town C.D."/>
        </authorList>
    </citation>
    <scope>GENOME REANNOTATION</scope>
    <source>
        <strain evidence="4 5">cv. Jemalong A17</strain>
    </source>
</reference>
<evidence type="ECO:0000313" key="6">
    <source>
        <dbReference type="Proteomes" id="UP000265566"/>
    </source>
</evidence>
<dbReference type="Proteomes" id="UP000002051">
    <property type="component" value="Unassembled WGS sequence"/>
</dbReference>
<reference evidence="3" key="5">
    <citation type="journal article" date="2018" name="Nat. Plants">
        <title>Whole-genome landscape of Medicago truncatula symbiotic genes.</title>
        <authorList>
            <person name="Pecrix Y."/>
            <person name="Gamas P."/>
            <person name="Carrere S."/>
        </authorList>
    </citation>
    <scope>NUCLEOTIDE SEQUENCE</scope>
    <source>
        <tissue evidence="3">Leaves</tissue>
    </source>
</reference>
<dbReference type="SMART" id="SM00256">
    <property type="entry name" value="FBOX"/>
    <property type="match status" value="1"/>
</dbReference>
<dbReference type="SUPFAM" id="SSF81383">
    <property type="entry name" value="F-box domain"/>
    <property type="match status" value="1"/>
</dbReference>
<dbReference type="AlphaFoldDB" id="G7L1N6"/>
<dbReference type="PaxDb" id="3880-AES81777"/>
<protein>
    <submittedName>
        <fullName evidence="2">F-box protein</fullName>
    </submittedName>
    <submittedName>
        <fullName evidence="3">Putative F-box domain-containing protein</fullName>
    </submittedName>
</protein>
<dbReference type="EMBL" id="CM001223">
    <property type="protein sequence ID" value="AES81777.1"/>
    <property type="molecule type" value="Genomic_DNA"/>
</dbReference>
<dbReference type="InterPro" id="IPR001810">
    <property type="entry name" value="F-box_dom"/>
</dbReference>
<dbReference type="EnsemblPlants" id="AES81777">
    <property type="protein sequence ID" value="AES81777"/>
    <property type="gene ID" value="MTR_7g100490"/>
</dbReference>
<evidence type="ECO:0000313" key="5">
    <source>
        <dbReference type="Proteomes" id="UP000002051"/>
    </source>
</evidence>
<dbReference type="Pfam" id="PF00646">
    <property type="entry name" value="F-box"/>
    <property type="match status" value="1"/>
</dbReference>
<dbReference type="PROSITE" id="PS50181">
    <property type="entry name" value="FBOX"/>
    <property type="match status" value="1"/>
</dbReference>
<dbReference type="Proteomes" id="UP000265566">
    <property type="component" value="Chromosome 7"/>
</dbReference>
<dbReference type="OMA" id="RTEREHF"/>
<organism evidence="2 5">
    <name type="scientific">Medicago truncatula</name>
    <name type="common">Barrel medic</name>
    <name type="synonym">Medicago tribuloides</name>
    <dbReference type="NCBI Taxonomy" id="3880"/>
    <lineage>
        <taxon>Eukaryota</taxon>
        <taxon>Viridiplantae</taxon>
        <taxon>Streptophyta</taxon>
        <taxon>Embryophyta</taxon>
        <taxon>Tracheophyta</taxon>
        <taxon>Spermatophyta</taxon>
        <taxon>Magnoliopsida</taxon>
        <taxon>eudicotyledons</taxon>
        <taxon>Gunneridae</taxon>
        <taxon>Pentapetalae</taxon>
        <taxon>rosids</taxon>
        <taxon>fabids</taxon>
        <taxon>Fabales</taxon>
        <taxon>Fabaceae</taxon>
        <taxon>Papilionoideae</taxon>
        <taxon>50 kb inversion clade</taxon>
        <taxon>NPAAA clade</taxon>
        <taxon>Hologalegina</taxon>
        <taxon>IRL clade</taxon>
        <taxon>Trifolieae</taxon>
        <taxon>Medicago</taxon>
    </lineage>
</organism>
<gene>
    <name evidence="2" type="ordered locus">MTR_7g100490</name>
    <name evidence="3" type="ORF">MtrunA17_Chr7g0263511</name>
</gene>
<evidence type="ECO:0000313" key="4">
    <source>
        <dbReference type="EnsemblPlants" id="AES81777"/>
    </source>
</evidence>
<reference evidence="4" key="3">
    <citation type="submission" date="2015-04" db="UniProtKB">
        <authorList>
            <consortium name="EnsemblPlants"/>
        </authorList>
    </citation>
    <scope>IDENTIFICATION</scope>
    <source>
        <strain evidence="4">cv. Jemalong A17</strain>
    </source>
</reference>
<accession>G7L1N6</accession>
<dbReference type="EMBL" id="PSQE01000007">
    <property type="protein sequence ID" value="RHN48413.1"/>
    <property type="molecule type" value="Genomic_DNA"/>
</dbReference>
<reference evidence="2 5" key="1">
    <citation type="journal article" date="2011" name="Nature">
        <title>The Medicago genome provides insight into the evolution of rhizobial symbioses.</title>
        <authorList>
            <person name="Young N.D."/>
            <person name="Debelle F."/>
            <person name="Oldroyd G.E."/>
            <person name="Geurts R."/>
            <person name="Cannon S.B."/>
            <person name="Udvardi M.K."/>
            <person name="Benedito V.A."/>
            <person name="Mayer K.F."/>
            <person name="Gouzy J."/>
            <person name="Schoof H."/>
            <person name="Van de Peer Y."/>
            <person name="Proost S."/>
            <person name="Cook D.R."/>
            <person name="Meyers B.C."/>
            <person name="Spannagl M."/>
            <person name="Cheung F."/>
            <person name="De Mita S."/>
            <person name="Krishnakumar V."/>
            <person name="Gundlach H."/>
            <person name="Zhou S."/>
            <person name="Mudge J."/>
            <person name="Bharti A.K."/>
            <person name="Murray J.D."/>
            <person name="Naoumkina M.A."/>
            <person name="Rosen B."/>
            <person name="Silverstein K.A."/>
            <person name="Tang H."/>
            <person name="Rombauts S."/>
            <person name="Zhao P.X."/>
            <person name="Zhou P."/>
            <person name="Barbe V."/>
            <person name="Bardou P."/>
            <person name="Bechner M."/>
            <person name="Bellec A."/>
            <person name="Berger A."/>
            <person name="Berges H."/>
            <person name="Bidwell S."/>
            <person name="Bisseling T."/>
            <person name="Choisne N."/>
            <person name="Couloux A."/>
            <person name="Denny R."/>
            <person name="Deshpande S."/>
            <person name="Dai X."/>
            <person name="Doyle J.J."/>
            <person name="Dudez A.M."/>
            <person name="Farmer A.D."/>
            <person name="Fouteau S."/>
            <person name="Franken C."/>
            <person name="Gibelin C."/>
            <person name="Gish J."/>
            <person name="Goldstein S."/>
            <person name="Gonzalez A.J."/>
            <person name="Green P.J."/>
            <person name="Hallab A."/>
            <person name="Hartog M."/>
            <person name="Hua A."/>
            <person name="Humphray S.J."/>
            <person name="Jeong D.H."/>
            <person name="Jing Y."/>
            <person name="Jocker A."/>
            <person name="Kenton S.M."/>
            <person name="Kim D.J."/>
            <person name="Klee K."/>
            <person name="Lai H."/>
            <person name="Lang C."/>
            <person name="Lin S."/>
            <person name="Macmil S.L."/>
            <person name="Magdelenat G."/>
            <person name="Matthews L."/>
            <person name="McCorrison J."/>
            <person name="Monaghan E.L."/>
            <person name="Mun J.H."/>
            <person name="Najar F.Z."/>
            <person name="Nicholson C."/>
            <person name="Noirot C."/>
            <person name="O'Bleness M."/>
            <person name="Paule C.R."/>
            <person name="Poulain J."/>
            <person name="Prion F."/>
            <person name="Qin B."/>
            <person name="Qu C."/>
            <person name="Retzel E.F."/>
            <person name="Riddle C."/>
            <person name="Sallet E."/>
            <person name="Samain S."/>
            <person name="Samson N."/>
            <person name="Sanders I."/>
            <person name="Saurat O."/>
            <person name="Scarpelli C."/>
            <person name="Schiex T."/>
            <person name="Segurens B."/>
            <person name="Severin A.J."/>
            <person name="Sherrier D.J."/>
            <person name="Shi R."/>
            <person name="Sims S."/>
            <person name="Singer S.R."/>
            <person name="Sinharoy S."/>
            <person name="Sterck L."/>
            <person name="Viollet A."/>
            <person name="Wang B.B."/>
            <person name="Wang K."/>
            <person name="Wang M."/>
            <person name="Wang X."/>
            <person name="Warfsmann J."/>
            <person name="Weissenbach J."/>
            <person name="White D.D."/>
            <person name="White J.D."/>
            <person name="Wiley G.B."/>
            <person name="Wincker P."/>
            <person name="Xing Y."/>
            <person name="Yang L."/>
            <person name="Yao Z."/>
            <person name="Ying F."/>
            <person name="Zhai J."/>
            <person name="Zhou L."/>
            <person name="Zuber A."/>
            <person name="Denarie J."/>
            <person name="Dixon R.A."/>
            <person name="May G.D."/>
            <person name="Schwartz D.C."/>
            <person name="Rogers J."/>
            <person name="Quetier F."/>
            <person name="Town C.D."/>
            <person name="Roe B.A."/>
        </authorList>
    </citation>
    <scope>NUCLEOTIDE SEQUENCE [LARGE SCALE GENOMIC DNA]</scope>
    <source>
        <strain evidence="2">A17</strain>
        <strain evidence="4 5">cv. Jemalong A17</strain>
    </source>
</reference>
<dbReference type="HOGENOM" id="CLU_1858237_0_0_1"/>
<feature type="domain" description="F-box" evidence="1">
    <location>
        <begin position="6"/>
        <end position="55"/>
    </location>
</feature>
<keyword evidence="5" id="KW-1185">Reference proteome</keyword>
<reference evidence="6" key="4">
    <citation type="journal article" date="2018" name="Nat. Plants">
        <title>Whole-genome landscape of Medicago truncatula symbiotic genes.</title>
        <authorList>
            <person name="Pecrix Y."/>
            <person name="Staton S.E."/>
            <person name="Sallet E."/>
            <person name="Lelandais-Briere C."/>
            <person name="Moreau S."/>
            <person name="Carrere S."/>
            <person name="Blein T."/>
            <person name="Jardinaud M.F."/>
            <person name="Latrasse D."/>
            <person name="Zouine M."/>
            <person name="Zahm M."/>
            <person name="Kreplak J."/>
            <person name="Mayjonade B."/>
            <person name="Satge C."/>
            <person name="Perez M."/>
            <person name="Cauet S."/>
            <person name="Marande W."/>
            <person name="Chantry-Darmon C."/>
            <person name="Lopez-Roques C."/>
            <person name="Bouchez O."/>
            <person name="Berard A."/>
            <person name="Debelle F."/>
            <person name="Munos S."/>
            <person name="Bendahmane A."/>
            <person name="Berges H."/>
            <person name="Niebel A."/>
            <person name="Buitink J."/>
            <person name="Frugier F."/>
            <person name="Benhamed M."/>
            <person name="Crespi M."/>
            <person name="Gouzy J."/>
            <person name="Gamas P."/>
        </authorList>
    </citation>
    <scope>NUCLEOTIDE SEQUENCE [LARGE SCALE GENOMIC DNA]</scope>
    <source>
        <strain evidence="6">cv. Jemalong A17</strain>
    </source>
</reference>
<evidence type="ECO:0000313" key="2">
    <source>
        <dbReference type="EMBL" id="AES81777.1"/>
    </source>
</evidence>
<name>G7L1N6_MEDTR</name>
<proteinExistence type="predicted"/>